<comment type="similarity">
    <text evidence="1">Belongs to the glycosyl hydrolase 10 (cellulase F) family.</text>
</comment>
<evidence type="ECO:0000313" key="6">
    <source>
        <dbReference type="EMBL" id="KAH9317776.1"/>
    </source>
</evidence>
<keyword evidence="3" id="KW-0119">Carbohydrate metabolism</keyword>
<dbReference type="PROSITE" id="PS51760">
    <property type="entry name" value="GH10_2"/>
    <property type="match status" value="1"/>
</dbReference>
<evidence type="ECO:0000256" key="3">
    <source>
        <dbReference type="ARBA" id="ARBA00023277"/>
    </source>
</evidence>
<dbReference type="Pfam" id="PF00331">
    <property type="entry name" value="Glyco_hydro_10"/>
    <property type="match status" value="1"/>
</dbReference>
<dbReference type="InterPro" id="IPR044846">
    <property type="entry name" value="GH10"/>
</dbReference>
<dbReference type="Proteomes" id="UP000824469">
    <property type="component" value="Unassembled WGS sequence"/>
</dbReference>
<dbReference type="GO" id="GO:0000272">
    <property type="term" value="P:polysaccharide catabolic process"/>
    <property type="evidence" value="ECO:0007669"/>
    <property type="project" value="UniProtKB-KW"/>
</dbReference>
<protein>
    <recommendedName>
        <fullName evidence="5">GH10 domain-containing protein</fullName>
    </recommendedName>
</protein>
<dbReference type="PANTHER" id="PTHR31490">
    <property type="entry name" value="GLYCOSYL HYDROLASE"/>
    <property type="match status" value="1"/>
</dbReference>
<dbReference type="PANTHER" id="PTHR31490:SF3">
    <property type="entry name" value="GLYCOSYL HYDROLASE FAMILY 10 PROTEIN"/>
    <property type="match status" value="1"/>
</dbReference>
<accession>A0AA38G7L7</accession>
<dbReference type="EMBL" id="JAHRHJ020000004">
    <property type="protein sequence ID" value="KAH9317776.1"/>
    <property type="molecule type" value="Genomic_DNA"/>
</dbReference>
<dbReference type="AlphaFoldDB" id="A0AA38G7L7"/>
<comment type="caution">
    <text evidence="6">The sequence shown here is derived from an EMBL/GenBank/DDBJ whole genome shotgun (WGS) entry which is preliminary data.</text>
</comment>
<evidence type="ECO:0000259" key="5">
    <source>
        <dbReference type="PROSITE" id="PS51760"/>
    </source>
</evidence>
<keyword evidence="7" id="KW-1185">Reference proteome</keyword>
<proteinExistence type="inferred from homology"/>
<sequence length="279" mass="31934">DWVVKRFNVPVFENELKWYSTEPQQGKVDYSVPDQMLAWCKANKIAVRGHNIFWDDENHVPAWVKQLDKEELQKAVNKRLGSVVGRYAGRFINWDVNNEMMHHSFFEDRLGPNASNDFYLEAQKLDPQTPMFVNDYNIIETNQNPKSTVDLYIRLLVKIKSSGRVLEGIGLEGHFSKPNIPYMRAVLDKLGTLGMPIFLTEVDVSSNFDQQTQNLPAGDTVDKILKEWTTNVQGITDANGSFKFNGFFGDYDFSATFNGENVTKTISVTEEVEDIHIQI</sequence>
<evidence type="ECO:0000313" key="7">
    <source>
        <dbReference type="Proteomes" id="UP000824469"/>
    </source>
</evidence>
<dbReference type="GO" id="GO:0031176">
    <property type="term" value="F:endo-1,4-beta-xylanase activity"/>
    <property type="evidence" value="ECO:0007669"/>
    <property type="project" value="UniProtKB-ARBA"/>
</dbReference>
<evidence type="ECO:0000256" key="4">
    <source>
        <dbReference type="ARBA" id="ARBA00023326"/>
    </source>
</evidence>
<evidence type="ECO:0000256" key="1">
    <source>
        <dbReference type="ARBA" id="ARBA00007495"/>
    </source>
</evidence>
<gene>
    <name evidence="6" type="ORF">KI387_019545</name>
</gene>
<dbReference type="PRINTS" id="PR00134">
    <property type="entry name" value="GLHYDRLASE10"/>
</dbReference>
<dbReference type="Gene3D" id="3.20.20.80">
    <property type="entry name" value="Glycosidases"/>
    <property type="match status" value="1"/>
</dbReference>
<evidence type="ECO:0000256" key="2">
    <source>
        <dbReference type="ARBA" id="ARBA00022801"/>
    </source>
</evidence>
<dbReference type="SUPFAM" id="SSF51445">
    <property type="entry name" value="(Trans)glycosidases"/>
    <property type="match status" value="1"/>
</dbReference>
<keyword evidence="2" id="KW-0378">Hydrolase</keyword>
<keyword evidence="4" id="KW-0624">Polysaccharide degradation</keyword>
<organism evidence="6 7">
    <name type="scientific">Taxus chinensis</name>
    <name type="common">Chinese yew</name>
    <name type="synonym">Taxus wallichiana var. chinensis</name>
    <dbReference type="NCBI Taxonomy" id="29808"/>
    <lineage>
        <taxon>Eukaryota</taxon>
        <taxon>Viridiplantae</taxon>
        <taxon>Streptophyta</taxon>
        <taxon>Embryophyta</taxon>
        <taxon>Tracheophyta</taxon>
        <taxon>Spermatophyta</taxon>
        <taxon>Pinopsida</taxon>
        <taxon>Pinidae</taxon>
        <taxon>Conifers II</taxon>
        <taxon>Cupressales</taxon>
        <taxon>Taxaceae</taxon>
        <taxon>Taxus</taxon>
    </lineage>
</organism>
<dbReference type="InterPro" id="IPR017853">
    <property type="entry name" value="GH"/>
</dbReference>
<name>A0AA38G7L7_TAXCH</name>
<dbReference type="OMA" id="GANGHMW"/>
<feature type="non-terminal residue" evidence="6">
    <location>
        <position position="279"/>
    </location>
</feature>
<dbReference type="InterPro" id="IPR001000">
    <property type="entry name" value="GH10_dom"/>
</dbReference>
<feature type="domain" description="GH10" evidence="5">
    <location>
        <begin position="1"/>
        <end position="279"/>
    </location>
</feature>
<reference evidence="6 7" key="1">
    <citation type="journal article" date="2021" name="Nat. Plants">
        <title>The Taxus genome provides insights into paclitaxel biosynthesis.</title>
        <authorList>
            <person name="Xiong X."/>
            <person name="Gou J."/>
            <person name="Liao Q."/>
            <person name="Li Y."/>
            <person name="Zhou Q."/>
            <person name="Bi G."/>
            <person name="Li C."/>
            <person name="Du R."/>
            <person name="Wang X."/>
            <person name="Sun T."/>
            <person name="Guo L."/>
            <person name="Liang H."/>
            <person name="Lu P."/>
            <person name="Wu Y."/>
            <person name="Zhang Z."/>
            <person name="Ro D.K."/>
            <person name="Shang Y."/>
            <person name="Huang S."/>
            <person name="Yan J."/>
        </authorList>
    </citation>
    <scope>NUCLEOTIDE SEQUENCE [LARGE SCALE GENOMIC DNA]</scope>
    <source>
        <strain evidence="6">Ta-2019</strain>
    </source>
</reference>
<dbReference type="SMART" id="SM00633">
    <property type="entry name" value="Glyco_10"/>
    <property type="match status" value="1"/>
</dbReference>